<protein>
    <submittedName>
        <fullName evidence="1">Uncharacterized protein</fullName>
    </submittedName>
</protein>
<reference evidence="2" key="1">
    <citation type="journal article" date="2019" name="Int. J. Syst. Evol. Microbiol.">
        <title>The Global Catalogue of Microorganisms (GCM) 10K type strain sequencing project: providing services to taxonomists for standard genome sequencing and annotation.</title>
        <authorList>
            <consortium name="The Broad Institute Genomics Platform"/>
            <consortium name="The Broad Institute Genome Sequencing Center for Infectious Disease"/>
            <person name="Wu L."/>
            <person name="Ma J."/>
        </authorList>
    </citation>
    <scope>NUCLEOTIDE SEQUENCE [LARGE SCALE GENOMIC DNA]</scope>
    <source>
        <strain evidence="2">JCM 14306</strain>
    </source>
</reference>
<dbReference type="Proteomes" id="UP001501319">
    <property type="component" value="Unassembled WGS sequence"/>
</dbReference>
<comment type="caution">
    <text evidence="1">The sequence shown here is derived from an EMBL/GenBank/DDBJ whole genome shotgun (WGS) entry which is preliminary data.</text>
</comment>
<proteinExistence type="predicted"/>
<evidence type="ECO:0000313" key="1">
    <source>
        <dbReference type="EMBL" id="GAA1640945.1"/>
    </source>
</evidence>
<dbReference type="EMBL" id="BAAANE010000005">
    <property type="protein sequence ID" value="GAA1640945.1"/>
    <property type="molecule type" value="Genomic_DNA"/>
</dbReference>
<name>A0ABP4RA11_9ACTN</name>
<gene>
    <name evidence="1" type="ORF">GCM10009744_33590</name>
</gene>
<dbReference type="RefSeq" id="WP_344112432.1">
    <property type="nucleotide sequence ID" value="NZ_BAAANE010000005.1"/>
</dbReference>
<accession>A0ABP4RA11</accession>
<organism evidence="1 2">
    <name type="scientific">Kribbella alba</name>
    <dbReference type="NCBI Taxonomy" id="190197"/>
    <lineage>
        <taxon>Bacteria</taxon>
        <taxon>Bacillati</taxon>
        <taxon>Actinomycetota</taxon>
        <taxon>Actinomycetes</taxon>
        <taxon>Propionibacteriales</taxon>
        <taxon>Kribbellaceae</taxon>
        <taxon>Kribbella</taxon>
    </lineage>
</organism>
<sequence length="104" mass="10675">MTTGAMMDMFPEELEPQLKALTETGTTLAGSWTGAKGDISAAEAGIGSGPLGQAFRANYQPATEAVRGTADPVPGQFQTVAGAGAQGVRDYRAVDDPGLFRAVE</sequence>
<evidence type="ECO:0000313" key="2">
    <source>
        <dbReference type="Proteomes" id="UP001501319"/>
    </source>
</evidence>
<keyword evidence="2" id="KW-1185">Reference proteome</keyword>